<dbReference type="SMART" id="SM00822">
    <property type="entry name" value="PKS_KR"/>
    <property type="match status" value="1"/>
</dbReference>
<accession>A0A3A1UAS8</accession>
<dbReference type="InterPro" id="IPR036291">
    <property type="entry name" value="NAD(P)-bd_dom_sf"/>
</dbReference>
<evidence type="ECO:0000259" key="3">
    <source>
        <dbReference type="SMART" id="SM00822"/>
    </source>
</evidence>
<dbReference type="RefSeq" id="WP_119480797.1">
    <property type="nucleotide sequence ID" value="NZ_QXTG01000001.1"/>
</dbReference>
<dbReference type="InterPro" id="IPR002347">
    <property type="entry name" value="SDR_fam"/>
</dbReference>
<dbReference type="PANTHER" id="PTHR43669:SF14">
    <property type="entry name" value="OXIDOREDUCTASE"/>
    <property type="match status" value="1"/>
</dbReference>
<dbReference type="PRINTS" id="PR00080">
    <property type="entry name" value="SDRFAMILY"/>
</dbReference>
<dbReference type="EMBL" id="QXTG01000001">
    <property type="protein sequence ID" value="RIX30436.1"/>
    <property type="molecule type" value="Genomic_DNA"/>
</dbReference>
<evidence type="ECO:0000256" key="2">
    <source>
        <dbReference type="ARBA" id="ARBA00023002"/>
    </source>
</evidence>
<protein>
    <submittedName>
        <fullName evidence="4">SDR family oxidoreductase</fullName>
    </submittedName>
</protein>
<proteinExistence type="inferred from homology"/>
<comment type="caution">
    <text evidence="4">The sequence shown here is derived from an EMBL/GenBank/DDBJ whole genome shotgun (WGS) entry which is preliminary data.</text>
</comment>
<dbReference type="InterPro" id="IPR020904">
    <property type="entry name" value="Sc_DH/Rdtase_CS"/>
</dbReference>
<keyword evidence="5" id="KW-1185">Reference proteome</keyword>
<evidence type="ECO:0000256" key="1">
    <source>
        <dbReference type="ARBA" id="ARBA00006484"/>
    </source>
</evidence>
<dbReference type="PANTHER" id="PTHR43669">
    <property type="entry name" value="5-KETO-D-GLUCONATE 5-REDUCTASE"/>
    <property type="match status" value="1"/>
</dbReference>
<sequence length="264" mass="27064">MGAADGTSSGGARFSGRRVLVTGSTRGIGAGIAAGFLREGALVVLNGRSEDGVRAAADRLVAEGAPADRVRVAAFDVADADAVDAALAALHEELGAFDAVVNNAGVQRRAPLVDMTAEDFRGVIEVDLVSAFLVARSAARPMIEAGAGVILNICSVQSSIVRPTTGNYAAAKTGLVGLTRSMCAEWAPLGLRANGLAPGYIDTELNAALVADEAFSSWITGRTPARRWGAVDDVVGPALWLCSDEARFVNGQVLRVDGGMTAVI</sequence>
<comment type="similarity">
    <text evidence="1">Belongs to the short-chain dehydrogenases/reductases (SDR) family.</text>
</comment>
<reference evidence="5" key="1">
    <citation type="submission" date="2018-09" db="EMBL/GenBank/DDBJ databases">
        <authorList>
            <person name="Kim I."/>
        </authorList>
    </citation>
    <scope>NUCLEOTIDE SEQUENCE [LARGE SCALE GENOMIC DNA]</scope>
    <source>
        <strain evidence="5">DD4a</strain>
    </source>
</reference>
<dbReference type="SUPFAM" id="SSF51735">
    <property type="entry name" value="NAD(P)-binding Rossmann-fold domains"/>
    <property type="match status" value="1"/>
</dbReference>
<dbReference type="AlphaFoldDB" id="A0A3A1UAS8"/>
<gene>
    <name evidence="4" type="ORF">D1781_03125</name>
</gene>
<evidence type="ECO:0000313" key="5">
    <source>
        <dbReference type="Proteomes" id="UP000265742"/>
    </source>
</evidence>
<organism evidence="4 5">
    <name type="scientific">Amnibacterium setariae</name>
    <dbReference type="NCBI Taxonomy" id="2306585"/>
    <lineage>
        <taxon>Bacteria</taxon>
        <taxon>Bacillati</taxon>
        <taxon>Actinomycetota</taxon>
        <taxon>Actinomycetes</taxon>
        <taxon>Micrococcales</taxon>
        <taxon>Microbacteriaceae</taxon>
        <taxon>Amnibacterium</taxon>
    </lineage>
</organism>
<dbReference type="PROSITE" id="PS00061">
    <property type="entry name" value="ADH_SHORT"/>
    <property type="match status" value="1"/>
</dbReference>
<dbReference type="Gene3D" id="3.40.50.720">
    <property type="entry name" value="NAD(P)-binding Rossmann-like Domain"/>
    <property type="match status" value="1"/>
</dbReference>
<evidence type="ECO:0000313" key="4">
    <source>
        <dbReference type="EMBL" id="RIX30436.1"/>
    </source>
</evidence>
<dbReference type="FunFam" id="3.40.50.720:FF:000084">
    <property type="entry name" value="Short-chain dehydrogenase reductase"/>
    <property type="match status" value="1"/>
</dbReference>
<dbReference type="Pfam" id="PF13561">
    <property type="entry name" value="adh_short_C2"/>
    <property type="match status" value="1"/>
</dbReference>
<feature type="domain" description="Ketoreductase" evidence="3">
    <location>
        <begin position="17"/>
        <end position="213"/>
    </location>
</feature>
<dbReference type="GO" id="GO:0016491">
    <property type="term" value="F:oxidoreductase activity"/>
    <property type="evidence" value="ECO:0007669"/>
    <property type="project" value="UniProtKB-KW"/>
</dbReference>
<keyword evidence="2" id="KW-0560">Oxidoreductase</keyword>
<dbReference type="PRINTS" id="PR00081">
    <property type="entry name" value="GDHRDH"/>
</dbReference>
<dbReference type="Proteomes" id="UP000265742">
    <property type="component" value="Unassembled WGS sequence"/>
</dbReference>
<dbReference type="InterPro" id="IPR057326">
    <property type="entry name" value="KR_dom"/>
</dbReference>
<dbReference type="OrthoDB" id="286404at2"/>
<name>A0A3A1UAS8_9MICO</name>